<dbReference type="PANTHER" id="PTHR10357">
    <property type="entry name" value="ALPHA-AMYLASE FAMILY MEMBER"/>
    <property type="match status" value="1"/>
</dbReference>
<dbReference type="InterPro" id="IPR012810">
    <property type="entry name" value="TreS/a-amylase_N"/>
</dbReference>
<evidence type="ECO:0000259" key="9">
    <source>
        <dbReference type="SMART" id="SM00642"/>
    </source>
</evidence>
<proteinExistence type="inferred from homology"/>
<dbReference type="FunFam" id="3.20.20.80:FF:000055">
    <property type="entry name" value="Trehalose synthase"/>
    <property type="match status" value="1"/>
</dbReference>
<evidence type="ECO:0000256" key="3">
    <source>
        <dbReference type="ARBA" id="ARBA00012619"/>
    </source>
</evidence>
<feature type="domain" description="Glycosyl hydrolase family 13 catalytic" evidence="9">
    <location>
        <begin position="106"/>
        <end position="505"/>
    </location>
</feature>
<comment type="similarity">
    <text evidence="2">Belongs to the glycosyl hydrolase 13 family. TreS subfamily.</text>
</comment>
<evidence type="ECO:0000256" key="5">
    <source>
        <dbReference type="ARBA" id="ARBA00022837"/>
    </source>
</evidence>
<evidence type="ECO:0000256" key="2">
    <source>
        <dbReference type="ARBA" id="ARBA00005496"/>
    </source>
</evidence>
<evidence type="ECO:0000313" key="11">
    <source>
        <dbReference type="Proteomes" id="UP000183208"/>
    </source>
</evidence>
<name>A0A1H4UJZ1_9BRAD</name>
<dbReference type="Pfam" id="PF16657">
    <property type="entry name" value="Malt_amylase_C"/>
    <property type="match status" value="1"/>
</dbReference>
<gene>
    <name evidence="10" type="ORF">SAMN05444171_2037</name>
</gene>
<dbReference type="EMBL" id="FNTI01000001">
    <property type="protein sequence ID" value="SEC69099.1"/>
    <property type="molecule type" value="Genomic_DNA"/>
</dbReference>
<dbReference type="Pfam" id="PF00128">
    <property type="entry name" value="Alpha-amylase"/>
    <property type="match status" value="1"/>
</dbReference>
<reference evidence="10 11" key="1">
    <citation type="submission" date="2016-10" db="EMBL/GenBank/DDBJ databases">
        <authorList>
            <person name="de Groot N.N."/>
        </authorList>
    </citation>
    <scope>NUCLEOTIDE SEQUENCE [LARGE SCALE GENOMIC DNA]</scope>
    <source>
        <strain evidence="10 11">GAS522</strain>
    </source>
</reference>
<dbReference type="PANTHER" id="PTHR10357:SF219">
    <property type="entry name" value="MALTOSE ALPHA-D-GLUCOSYLTRANSFERASE"/>
    <property type="match status" value="1"/>
</dbReference>
<dbReference type="AlphaFoldDB" id="A0A1H4UJZ1"/>
<evidence type="ECO:0000256" key="6">
    <source>
        <dbReference type="ARBA" id="ARBA00023235"/>
    </source>
</evidence>
<dbReference type="EC" id="5.4.99.16" evidence="3"/>
<dbReference type="GO" id="GO:0005975">
    <property type="term" value="P:carbohydrate metabolic process"/>
    <property type="evidence" value="ECO:0007669"/>
    <property type="project" value="InterPro"/>
</dbReference>
<keyword evidence="4" id="KW-0479">Metal-binding</keyword>
<feature type="region of interest" description="Disordered" evidence="8">
    <location>
        <begin position="1"/>
        <end position="41"/>
    </location>
</feature>
<dbReference type="SMART" id="SM00642">
    <property type="entry name" value="Aamy"/>
    <property type="match status" value="1"/>
</dbReference>
<dbReference type="Gene3D" id="2.60.40.1180">
    <property type="entry name" value="Golgi alpha-mannosidase II"/>
    <property type="match status" value="1"/>
</dbReference>
<dbReference type="InterPro" id="IPR011009">
    <property type="entry name" value="Kinase-like_dom_sf"/>
</dbReference>
<protein>
    <recommendedName>
        <fullName evidence="3">maltose alpha-D-glucosyltransferase</fullName>
        <ecNumber evidence="3">5.4.99.16</ecNumber>
    </recommendedName>
    <alternativeName>
        <fullName evidence="7">Maltose alpha-D-glucosyltransferase</fullName>
    </alternativeName>
</protein>
<dbReference type="Gene3D" id="3.90.1200.10">
    <property type="match status" value="1"/>
</dbReference>
<dbReference type="InterPro" id="IPR012811">
    <property type="entry name" value="TreS_maltokin_C_dom"/>
</dbReference>
<dbReference type="InterPro" id="IPR006047">
    <property type="entry name" value="GH13_cat_dom"/>
</dbReference>
<keyword evidence="6" id="KW-0413">Isomerase</keyword>
<evidence type="ECO:0000256" key="8">
    <source>
        <dbReference type="SAM" id="MobiDB-lite"/>
    </source>
</evidence>
<dbReference type="Gene3D" id="3.20.20.80">
    <property type="entry name" value="Glycosidases"/>
    <property type="match status" value="1"/>
</dbReference>
<dbReference type="GO" id="GO:0047471">
    <property type="term" value="F:maltose alpha-D-glucosyltransferase activity"/>
    <property type="evidence" value="ECO:0007669"/>
    <property type="project" value="UniProtKB-EC"/>
</dbReference>
<keyword evidence="5" id="KW-0106">Calcium</keyword>
<feature type="compositionally biased region" description="Polar residues" evidence="8">
    <location>
        <begin position="1"/>
        <end position="18"/>
    </location>
</feature>
<keyword evidence="10" id="KW-0808">Transferase</keyword>
<dbReference type="SUPFAM" id="SSF51445">
    <property type="entry name" value="(Trans)glycosidases"/>
    <property type="match status" value="1"/>
</dbReference>
<dbReference type="GO" id="GO:0046872">
    <property type="term" value="F:metal ion binding"/>
    <property type="evidence" value="ECO:0007669"/>
    <property type="project" value="UniProtKB-KW"/>
</dbReference>
<dbReference type="InterPro" id="IPR045857">
    <property type="entry name" value="O16G_dom_2"/>
</dbReference>
<organism evidence="10 11">
    <name type="scientific">Bradyrhizobium lablabi</name>
    <dbReference type="NCBI Taxonomy" id="722472"/>
    <lineage>
        <taxon>Bacteria</taxon>
        <taxon>Pseudomonadati</taxon>
        <taxon>Pseudomonadota</taxon>
        <taxon>Alphaproteobacteria</taxon>
        <taxon>Hyphomicrobiales</taxon>
        <taxon>Nitrobacteraceae</taxon>
        <taxon>Bradyrhizobium</taxon>
    </lineage>
</organism>
<dbReference type="InterPro" id="IPR013780">
    <property type="entry name" value="Glyco_hydro_b"/>
</dbReference>
<evidence type="ECO:0000256" key="7">
    <source>
        <dbReference type="ARBA" id="ARBA00031378"/>
    </source>
</evidence>
<dbReference type="Gene3D" id="3.90.400.10">
    <property type="entry name" value="Oligo-1,6-glucosidase, Domain 2"/>
    <property type="match status" value="1"/>
</dbReference>
<dbReference type="GO" id="GO:0016301">
    <property type="term" value="F:kinase activity"/>
    <property type="evidence" value="ECO:0007669"/>
    <property type="project" value="UniProtKB-KW"/>
</dbReference>
<dbReference type="SUPFAM" id="SSF51011">
    <property type="entry name" value="Glycosyl hydrolase domain"/>
    <property type="match status" value="1"/>
</dbReference>
<evidence type="ECO:0000256" key="1">
    <source>
        <dbReference type="ARBA" id="ARBA00001595"/>
    </source>
</evidence>
<keyword evidence="10" id="KW-0418">Kinase</keyword>
<sequence length="1175" mass="134100">MSNALAQQRFQGNQSASSGFLLRSGTSPFRRRKRGRHLHGHGITVNKKVQTAENSNTGVPLRIDGPYPLHDSGRFATNMGEVKAREVPATGPATDELWYKDAIIYQLHVKAFADSNNDGIGDFAGLTEKLGYLQELGVTTLWLLPFYPSPGRDDGYDIADYGDINPDFGTMKDFKRFIQEAKKRGLRVITELVINHTSDQHDWFKRARRSDKNSSARNWYVWSDTDQKYQGTRIIFTDTEKSNWTWDPEAGQFYWHRFFSHQPDLNFDNPRVVSALVQVMKRWLDTGVDGFRLDAIPYLCERDGTNNENLPETHTIIKKLRAELDAYSKDKVLLAEANQWPEDVQEYFGRGDECHMAYHFPLMPRIYMALAQEDRFPITDILRQTPDIPNNCQWALFLRNHDELTLEMVTDVERDYLWSTYANDPRARINVGIRRRLAPLMDNDRRKIELMNSLLLSFPGTPIIYYGDEIGMGDNIYLGDRNGVRTPMQWSPDRNGGFSRADPARLYAPTIMDPVYGYESVNVEAQSRSLSSLLSATKRLIAVRKSTLAFGRGTMTFIRPENRAVLCYVRQYRDEVILCVANLSRSAQATELDLSAFEGRIPLEMLGRTRFPPIGELPYMITLAPYGFYWFELQERDKSEPVTPREVGEFETLVVPLGATWVSLARERSVFERDVLPGHLARTRWYPERSAKAIQPTLISAVPFCDIGDNRPWLAFFETTQRGAITRYTMPLQIEWVRFDRERYNAHALAAVRQGAREGTLLDVATNPIFIGLLLRNLQQSLTIEEGEQGLRLEFRPTSRFTSKPIRQPEHIRAIEAERPDSTSLVDDQYVVRIYRKLEAGPNPEIEIGRFLTDVAGFANTPALLGSVELVDGNSKSAVGAVHAFVSNQGDAWNVTASHLDRFVDEHRMLSEQSGEGGDQSPYLGYLAQAGRRVAELHVALASNSELPEFTPEPIRIEDIKRWTGDILIRAERIFDALSKRRDRLKETDRPLVDQLLALQPTLPERLKVLLPRGIDGLNIRQHGDFHLGQMLIVKDDIFITDFEGEPRRPINERRRKAPAARDVASLIRSIDYAATSALERARKMAQDDQGRLGAALDVWRDRATGEFLSAYRETIAHQRLWPSDPAAAEGLLTFFLLEKAFYEIEYELSYRPDWLRVPLTGMIRMLSQPSPEAS</sequence>
<dbReference type="Proteomes" id="UP000183208">
    <property type="component" value="Unassembled WGS sequence"/>
</dbReference>
<dbReference type="SUPFAM" id="SSF56112">
    <property type="entry name" value="Protein kinase-like (PK-like)"/>
    <property type="match status" value="1"/>
</dbReference>
<dbReference type="CDD" id="cd11334">
    <property type="entry name" value="AmyAc_TreS"/>
    <property type="match status" value="1"/>
</dbReference>
<evidence type="ECO:0000256" key="4">
    <source>
        <dbReference type="ARBA" id="ARBA00022723"/>
    </source>
</evidence>
<dbReference type="InterPro" id="IPR017853">
    <property type="entry name" value="GH"/>
</dbReference>
<comment type="catalytic activity">
    <reaction evidence="1">
        <text>D-maltose = alpha,alpha-trehalose</text>
        <dbReference type="Rhea" id="RHEA:15145"/>
        <dbReference type="ChEBI" id="CHEBI:16551"/>
        <dbReference type="ChEBI" id="CHEBI:17306"/>
        <dbReference type="EC" id="5.4.99.16"/>
    </reaction>
</comment>
<evidence type="ECO:0000313" key="10">
    <source>
        <dbReference type="EMBL" id="SEC69099.1"/>
    </source>
</evidence>
<accession>A0A1H4UJZ1</accession>
<dbReference type="NCBIfam" id="TIGR02456">
    <property type="entry name" value="treS_nterm"/>
    <property type="match status" value="1"/>
</dbReference>
<feature type="compositionally biased region" description="Basic residues" evidence="8">
    <location>
        <begin position="29"/>
        <end position="40"/>
    </location>
</feature>
<dbReference type="InterPro" id="IPR032091">
    <property type="entry name" value="Malt_amylase-like_C"/>
</dbReference>
<dbReference type="NCBIfam" id="TIGR02457">
    <property type="entry name" value="TreS_Cterm"/>
    <property type="match status" value="1"/>
</dbReference>